<feature type="compositionally biased region" description="Polar residues" evidence="1">
    <location>
        <begin position="1"/>
        <end position="10"/>
    </location>
</feature>
<dbReference type="PANTHER" id="PTHR39475">
    <property type="entry name" value="CONIDIATION-SPECIFIC PROTEIN 6"/>
    <property type="match status" value="1"/>
</dbReference>
<gene>
    <name evidence="2" type="ORF">EKO27_g3807</name>
</gene>
<evidence type="ECO:0000313" key="3">
    <source>
        <dbReference type="Proteomes" id="UP000286045"/>
    </source>
</evidence>
<feature type="region of interest" description="Disordered" evidence="1">
    <location>
        <begin position="1"/>
        <end position="37"/>
    </location>
</feature>
<dbReference type="AlphaFoldDB" id="A0A439DA68"/>
<sequence>MSGHPTTGTPSLFEDGDERNYSRGAIHEEQRHHLRNVEGYMRTEDQHKAMNEMLSEDTQAQIGERYKNDPLYSATMHGNQPSRGAQQDAEIQAEETEMLRKKQEKTDSLAGKKLEQKPARER</sequence>
<keyword evidence="3" id="KW-1185">Reference proteome</keyword>
<organism evidence="2 3">
    <name type="scientific">Xylaria grammica</name>
    <dbReference type="NCBI Taxonomy" id="363999"/>
    <lineage>
        <taxon>Eukaryota</taxon>
        <taxon>Fungi</taxon>
        <taxon>Dikarya</taxon>
        <taxon>Ascomycota</taxon>
        <taxon>Pezizomycotina</taxon>
        <taxon>Sordariomycetes</taxon>
        <taxon>Xylariomycetidae</taxon>
        <taxon>Xylariales</taxon>
        <taxon>Xylariaceae</taxon>
        <taxon>Xylaria</taxon>
    </lineage>
</organism>
<evidence type="ECO:0000313" key="2">
    <source>
        <dbReference type="EMBL" id="RWA11303.1"/>
    </source>
</evidence>
<dbReference type="Proteomes" id="UP000286045">
    <property type="component" value="Unassembled WGS sequence"/>
</dbReference>
<comment type="caution">
    <text evidence="2">The sequence shown here is derived from an EMBL/GenBank/DDBJ whole genome shotgun (WGS) entry which is preliminary data.</text>
</comment>
<dbReference type="EMBL" id="RYZI01000084">
    <property type="protein sequence ID" value="RWA11303.1"/>
    <property type="molecule type" value="Genomic_DNA"/>
</dbReference>
<feature type="compositionally biased region" description="Basic and acidic residues" evidence="1">
    <location>
        <begin position="18"/>
        <end position="31"/>
    </location>
</feature>
<evidence type="ECO:0000256" key="1">
    <source>
        <dbReference type="SAM" id="MobiDB-lite"/>
    </source>
</evidence>
<proteinExistence type="predicted"/>
<name>A0A439DA68_9PEZI</name>
<feature type="region of interest" description="Disordered" evidence="1">
    <location>
        <begin position="50"/>
        <end position="122"/>
    </location>
</feature>
<feature type="compositionally biased region" description="Basic and acidic residues" evidence="1">
    <location>
        <begin position="97"/>
        <end position="122"/>
    </location>
</feature>
<accession>A0A439DA68</accession>
<dbReference type="PANTHER" id="PTHR39475:SF1">
    <property type="entry name" value="CONIDIATION-SPECIFIC PROTEIN 6"/>
    <property type="match status" value="1"/>
</dbReference>
<reference evidence="2 3" key="1">
    <citation type="submission" date="2018-12" db="EMBL/GenBank/DDBJ databases">
        <title>Draft genome sequence of Xylaria grammica IHI A82.</title>
        <authorList>
            <person name="Buettner E."/>
            <person name="Kellner H."/>
        </authorList>
    </citation>
    <scope>NUCLEOTIDE SEQUENCE [LARGE SCALE GENOMIC DNA]</scope>
    <source>
        <strain evidence="2 3">IHI A82</strain>
    </source>
</reference>
<feature type="compositionally biased region" description="Polar residues" evidence="1">
    <location>
        <begin position="76"/>
        <end position="85"/>
    </location>
</feature>
<protein>
    <submittedName>
        <fullName evidence="2">Uncharacterized protein</fullName>
    </submittedName>
</protein>